<gene>
    <name evidence="3" type="ORF">AS594_02475</name>
</gene>
<comment type="caution">
    <text evidence="3">The sequence shown here is derived from an EMBL/GenBank/DDBJ whole genome shotgun (WGS) entry which is preliminary data.</text>
</comment>
<evidence type="ECO:0000256" key="2">
    <source>
        <dbReference type="SAM" id="MobiDB-lite"/>
    </source>
</evidence>
<feature type="region of interest" description="Disordered" evidence="2">
    <location>
        <begin position="1"/>
        <end position="26"/>
    </location>
</feature>
<sequence>MKQDLSAPAVATHVETPAADPVVAPPWSPDNRLRIQRAMNAVLREAADVVLRRTSGGQWWPPAETEAGDVSGLILTARHLVLAPLEEVLKDARATLDDVERQVREYRGLSRPDERGEP</sequence>
<dbReference type="Proteomes" id="UP000095759">
    <property type="component" value="Unassembled WGS sequence"/>
</dbReference>
<organism evidence="3 4">
    <name type="scientific">Streptomyces agglomeratus</name>
    <dbReference type="NCBI Taxonomy" id="285458"/>
    <lineage>
        <taxon>Bacteria</taxon>
        <taxon>Bacillati</taxon>
        <taxon>Actinomycetota</taxon>
        <taxon>Actinomycetes</taxon>
        <taxon>Kitasatosporales</taxon>
        <taxon>Streptomycetaceae</taxon>
        <taxon>Streptomyces</taxon>
    </lineage>
</organism>
<protein>
    <submittedName>
        <fullName evidence="3">Uncharacterized protein</fullName>
    </submittedName>
</protein>
<reference evidence="3 4" key="1">
    <citation type="submission" date="2016-08" db="EMBL/GenBank/DDBJ databases">
        <title>Complete genome sequence of Streptomyces agglomeratus strain 6-3-2, a novel anti-MRSA actinomycete isolated from Wuli of Tebit, China.</title>
        <authorList>
            <person name="Chen X."/>
        </authorList>
    </citation>
    <scope>NUCLEOTIDE SEQUENCE [LARGE SCALE GENOMIC DNA]</scope>
    <source>
        <strain evidence="3 4">6-3-2</strain>
    </source>
</reference>
<dbReference type="OrthoDB" id="4529776at2"/>
<keyword evidence="4" id="KW-1185">Reference proteome</keyword>
<proteinExistence type="predicted"/>
<name>A0A1E5P1Y4_9ACTN</name>
<dbReference type="AlphaFoldDB" id="A0A1E5P1Y4"/>
<evidence type="ECO:0000313" key="3">
    <source>
        <dbReference type="EMBL" id="OEJ23519.1"/>
    </source>
</evidence>
<dbReference type="RefSeq" id="WP_069925444.1">
    <property type="nucleotide sequence ID" value="NZ_MEHI01000001.1"/>
</dbReference>
<accession>A0A1E5P1Y4</accession>
<feature type="coiled-coil region" evidence="1">
    <location>
        <begin position="82"/>
        <end position="109"/>
    </location>
</feature>
<keyword evidence="1" id="KW-0175">Coiled coil</keyword>
<evidence type="ECO:0000256" key="1">
    <source>
        <dbReference type="SAM" id="Coils"/>
    </source>
</evidence>
<evidence type="ECO:0000313" key="4">
    <source>
        <dbReference type="Proteomes" id="UP000095759"/>
    </source>
</evidence>
<dbReference type="EMBL" id="MEHJ01000001">
    <property type="protein sequence ID" value="OEJ23519.1"/>
    <property type="molecule type" value="Genomic_DNA"/>
</dbReference>